<proteinExistence type="predicted"/>
<dbReference type="EMBL" id="AP024233">
    <property type="protein sequence ID" value="BCO09916.1"/>
    <property type="molecule type" value="Genomic_DNA"/>
</dbReference>
<organism evidence="2 3">
    <name type="scientific">Desulfolithobacter dissulfuricans</name>
    <dbReference type="NCBI Taxonomy" id="2795293"/>
    <lineage>
        <taxon>Bacteria</taxon>
        <taxon>Pseudomonadati</taxon>
        <taxon>Thermodesulfobacteriota</taxon>
        <taxon>Desulfobulbia</taxon>
        <taxon>Desulfobulbales</taxon>
        <taxon>Desulfobulbaceae</taxon>
        <taxon>Desulfolithobacter</taxon>
    </lineage>
</organism>
<sequence>MNRTGFRHLLLHLYRARGIARRYFITNGFDGALTMLGLLTGFYSSGTVPVSVAISGCLGAAIALFVSGVSSAYLSESAERKKELKELEQAVLTDLEDSDYGRATRYVPVMVALVNGLSPLLISLVIISPLWFAQQGFPIYFPPLVTAIIIALAVIFLLGVFLGQVSRTFWLWSGLRSLAVALLTLMIILLFNSGQ</sequence>
<evidence type="ECO:0008006" key="4">
    <source>
        <dbReference type="Google" id="ProtNLM"/>
    </source>
</evidence>
<dbReference type="KEGG" id="ddu:GF1_22920"/>
<evidence type="ECO:0000313" key="3">
    <source>
        <dbReference type="Proteomes" id="UP001063350"/>
    </source>
</evidence>
<reference evidence="2" key="1">
    <citation type="submission" date="2020-12" db="EMBL/GenBank/DDBJ databases">
        <title>Desulfobium dissulfuricans gen. nov., sp. nov., a novel mesophilic, sulfate-reducing bacterium isolated from a deep-sea hydrothermal vent.</title>
        <authorList>
            <person name="Hashimoto Y."/>
            <person name="Tame A."/>
            <person name="Sawayama S."/>
            <person name="Miyazaki J."/>
            <person name="Takai K."/>
            <person name="Nakagawa S."/>
        </authorList>
    </citation>
    <scope>NUCLEOTIDE SEQUENCE</scope>
    <source>
        <strain evidence="2">GF1</strain>
    </source>
</reference>
<accession>A0A915U233</accession>
<feature type="transmembrane region" description="Helical" evidence="1">
    <location>
        <begin position="50"/>
        <end position="74"/>
    </location>
</feature>
<feature type="transmembrane region" description="Helical" evidence="1">
    <location>
        <begin position="139"/>
        <end position="162"/>
    </location>
</feature>
<evidence type="ECO:0000313" key="2">
    <source>
        <dbReference type="EMBL" id="BCO09916.1"/>
    </source>
</evidence>
<name>A0A915U233_9BACT</name>
<protein>
    <recommendedName>
        <fullName evidence="4">TIGR00267 family protein</fullName>
    </recommendedName>
</protein>
<feature type="transmembrane region" description="Helical" evidence="1">
    <location>
        <begin position="23"/>
        <end position="44"/>
    </location>
</feature>
<keyword evidence="1" id="KW-0812">Transmembrane</keyword>
<keyword evidence="1" id="KW-1133">Transmembrane helix</keyword>
<keyword evidence="1" id="KW-0472">Membrane</keyword>
<dbReference type="AlphaFoldDB" id="A0A915U233"/>
<gene>
    <name evidence="2" type="ORF">GF1_22920</name>
</gene>
<keyword evidence="3" id="KW-1185">Reference proteome</keyword>
<dbReference type="Proteomes" id="UP001063350">
    <property type="component" value="Chromosome"/>
</dbReference>
<dbReference type="RefSeq" id="WP_267926657.1">
    <property type="nucleotide sequence ID" value="NZ_AP024233.1"/>
</dbReference>
<evidence type="ECO:0000256" key="1">
    <source>
        <dbReference type="SAM" id="Phobius"/>
    </source>
</evidence>
<feature type="transmembrane region" description="Helical" evidence="1">
    <location>
        <begin position="169"/>
        <end position="191"/>
    </location>
</feature>
<feature type="transmembrane region" description="Helical" evidence="1">
    <location>
        <begin position="109"/>
        <end position="133"/>
    </location>
</feature>